<sequence length="171" mass="19180">MGVRAALAFLLLFIAAAEARDGGVTFWKEKFTMTCPGEGTWYMKNELIKNESTMWERPYNGKTKGLYHCIYKEDQHKEDKTKYYFYVKGSVCANCFELDALVFAVAIVVDVVGTACVMVIIYRCTKKKSSAGLTQAPKAPARSGGEPPTHYEPLNHQTRAQDPYSSINRMG</sequence>
<dbReference type="Proteomes" id="UP001488805">
    <property type="component" value="Unassembled WGS sequence"/>
</dbReference>
<accession>A0AAW1EDJ7</accession>
<keyword evidence="5" id="KW-0472">Membrane</keyword>
<keyword evidence="2" id="KW-1003">Cell membrane</keyword>
<dbReference type="InterPro" id="IPR015484">
    <property type="entry name" value="CD3_esu/gsu/dsu"/>
</dbReference>
<evidence type="ECO:0000256" key="4">
    <source>
        <dbReference type="SAM" id="MobiDB-lite"/>
    </source>
</evidence>
<proteinExistence type="predicted"/>
<keyword evidence="3 6" id="KW-0732">Signal</keyword>
<feature type="transmembrane region" description="Helical" evidence="5">
    <location>
        <begin position="100"/>
        <end position="122"/>
    </location>
</feature>
<name>A0AAW1EDJ7_ZOAVI</name>
<evidence type="ECO:0000256" key="5">
    <source>
        <dbReference type="SAM" id="Phobius"/>
    </source>
</evidence>
<keyword evidence="8" id="KW-1185">Reference proteome</keyword>
<dbReference type="GO" id="GO:0007166">
    <property type="term" value="P:cell surface receptor signaling pathway"/>
    <property type="evidence" value="ECO:0007669"/>
    <property type="project" value="TreeGrafter"/>
</dbReference>
<evidence type="ECO:0000313" key="8">
    <source>
        <dbReference type="Proteomes" id="UP001488805"/>
    </source>
</evidence>
<organism evidence="7 8">
    <name type="scientific">Zoarces viviparus</name>
    <name type="common">Viviparous eelpout</name>
    <name type="synonym">Blennius viviparus</name>
    <dbReference type="NCBI Taxonomy" id="48416"/>
    <lineage>
        <taxon>Eukaryota</taxon>
        <taxon>Metazoa</taxon>
        <taxon>Chordata</taxon>
        <taxon>Craniata</taxon>
        <taxon>Vertebrata</taxon>
        <taxon>Euteleostomi</taxon>
        <taxon>Actinopterygii</taxon>
        <taxon>Neopterygii</taxon>
        <taxon>Teleostei</taxon>
        <taxon>Neoteleostei</taxon>
        <taxon>Acanthomorphata</taxon>
        <taxon>Eupercaria</taxon>
        <taxon>Perciformes</taxon>
        <taxon>Cottioidei</taxon>
        <taxon>Zoarcales</taxon>
        <taxon>Zoarcidae</taxon>
        <taxon>Zoarcinae</taxon>
        <taxon>Zoarces</taxon>
    </lineage>
</organism>
<dbReference type="EMBL" id="JBCEZU010000329">
    <property type="protein sequence ID" value="KAK9520559.1"/>
    <property type="molecule type" value="Genomic_DNA"/>
</dbReference>
<evidence type="ECO:0000256" key="2">
    <source>
        <dbReference type="ARBA" id="ARBA00022475"/>
    </source>
</evidence>
<dbReference type="PANTHER" id="PTHR10570:SF9">
    <property type="entry name" value="T-CELL SURFACE GLYCOPROTEIN CD3 EPSILON CHAIN"/>
    <property type="match status" value="1"/>
</dbReference>
<feature type="chain" id="PRO_5043968249" description="T-cell surface glycoprotein CD3 epsilon chain" evidence="6">
    <location>
        <begin position="20"/>
        <end position="171"/>
    </location>
</feature>
<comment type="subcellular location">
    <subcellularLocation>
        <location evidence="1">Cell membrane</location>
        <topology evidence="1">Single-pass type I membrane protein</topology>
    </subcellularLocation>
</comment>
<dbReference type="AlphaFoldDB" id="A0AAW1EDJ7"/>
<comment type="caution">
    <text evidence="7">The sequence shown here is derived from an EMBL/GenBank/DDBJ whole genome shotgun (WGS) entry which is preliminary data.</text>
</comment>
<keyword evidence="5" id="KW-1133">Transmembrane helix</keyword>
<feature type="compositionally biased region" description="Polar residues" evidence="4">
    <location>
        <begin position="155"/>
        <end position="171"/>
    </location>
</feature>
<dbReference type="GO" id="GO:0009897">
    <property type="term" value="C:external side of plasma membrane"/>
    <property type="evidence" value="ECO:0007669"/>
    <property type="project" value="TreeGrafter"/>
</dbReference>
<gene>
    <name evidence="7" type="ORF">VZT92_020437</name>
</gene>
<reference evidence="7 8" key="1">
    <citation type="journal article" date="2024" name="Genome Biol. Evol.">
        <title>Chromosome-level genome assembly of the viviparous eelpout Zoarces viviparus.</title>
        <authorList>
            <person name="Fuhrmann N."/>
            <person name="Brasseur M.V."/>
            <person name="Bakowski C.E."/>
            <person name="Podsiadlowski L."/>
            <person name="Prost S."/>
            <person name="Krehenwinkel H."/>
            <person name="Mayer C."/>
        </authorList>
    </citation>
    <scope>NUCLEOTIDE SEQUENCE [LARGE SCALE GENOMIC DNA]</scope>
    <source>
        <strain evidence="7">NO-MEL_2022_Ind0_liver</strain>
    </source>
</reference>
<evidence type="ECO:0000256" key="6">
    <source>
        <dbReference type="SAM" id="SignalP"/>
    </source>
</evidence>
<dbReference type="GO" id="GO:0045059">
    <property type="term" value="P:positive thymic T cell selection"/>
    <property type="evidence" value="ECO:0007669"/>
    <property type="project" value="TreeGrafter"/>
</dbReference>
<protein>
    <recommendedName>
        <fullName evidence="9">T-cell surface glycoprotein CD3 epsilon chain</fullName>
    </recommendedName>
</protein>
<keyword evidence="5" id="KW-0812">Transmembrane</keyword>
<dbReference type="GO" id="GO:0004888">
    <property type="term" value="F:transmembrane signaling receptor activity"/>
    <property type="evidence" value="ECO:0007669"/>
    <property type="project" value="TreeGrafter"/>
</dbReference>
<evidence type="ECO:0008006" key="9">
    <source>
        <dbReference type="Google" id="ProtNLM"/>
    </source>
</evidence>
<evidence type="ECO:0000256" key="1">
    <source>
        <dbReference type="ARBA" id="ARBA00004251"/>
    </source>
</evidence>
<feature type="region of interest" description="Disordered" evidence="4">
    <location>
        <begin position="133"/>
        <end position="171"/>
    </location>
</feature>
<evidence type="ECO:0000256" key="3">
    <source>
        <dbReference type="ARBA" id="ARBA00022729"/>
    </source>
</evidence>
<evidence type="ECO:0000313" key="7">
    <source>
        <dbReference type="EMBL" id="KAK9520559.1"/>
    </source>
</evidence>
<feature type="signal peptide" evidence="6">
    <location>
        <begin position="1"/>
        <end position="19"/>
    </location>
</feature>
<dbReference type="PANTHER" id="PTHR10570">
    <property type="entry name" value="T-CELL SURFACE GLYCOPROTEIN CD3 GAMMA CHAIN / DELTA CHAIN"/>
    <property type="match status" value="1"/>
</dbReference>
<dbReference type="GO" id="GO:0042105">
    <property type="term" value="C:alpha-beta T cell receptor complex"/>
    <property type="evidence" value="ECO:0007669"/>
    <property type="project" value="TreeGrafter"/>
</dbReference>